<dbReference type="OrthoDB" id="1121797at2"/>
<keyword evidence="1" id="KW-0472">Membrane</keyword>
<feature type="transmembrane region" description="Helical" evidence="1">
    <location>
        <begin position="75"/>
        <end position="95"/>
    </location>
</feature>
<comment type="caution">
    <text evidence="2">The sequence shown here is derived from an EMBL/GenBank/DDBJ whole genome shotgun (WGS) entry which is preliminary data.</text>
</comment>
<name>A0A2W7MZB7_9BACT</name>
<dbReference type="EMBL" id="QKZK01000028">
    <property type="protein sequence ID" value="PZX12933.1"/>
    <property type="molecule type" value="Genomic_DNA"/>
</dbReference>
<sequence length="156" mass="17366">METTNMTDTQQLTLNFNAKNHLLTVTRWAKFLAIIGYIGSGFMLLVSLFVLTLSSFMPDLSQISPSPVTFMPFKVLGFAYMALAVFYFFIAYYMYSFASKSANAITLNLDSELEAAFNALRKQYTLVGIFTIVMLALMVIMLTVGLITAIATLSMI</sequence>
<reference evidence="2 3" key="1">
    <citation type="submission" date="2018-06" db="EMBL/GenBank/DDBJ databases">
        <title>Genomic Encyclopedia of Archaeal and Bacterial Type Strains, Phase II (KMG-II): from individual species to whole genera.</title>
        <authorList>
            <person name="Goeker M."/>
        </authorList>
    </citation>
    <scope>NUCLEOTIDE SEQUENCE [LARGE SCALE GENOMIC DNA]</scope>
    <source>
        <strain evidence="2 3">DSM 6779</strain>
    </source>
</reference>
<dbReference type="AlphaFoldDB" id="A0A2W7MZB7"/>
<feature type="transmembrane region" description="Helical" evidence="1">
    <location>
        <begin position="126"/>
        <end position="153"/>
    </location>
</feature>
<protein>
    <submittedName>
        <fullName evidence="2">Uncharacterized protein</fullName>
    </submittedName>
</protein>
<keyword evidence="1" id="KW-0812">Transmembrane</keyword>
<keyword evidence="1" id="KW-1133">Transmembrane helix</keyword>
<accession>A0A2W7MZB7</accession>
<evidence type="ECO:0000313" key="2">
    <source>
        <dbReference type="EMBL" id="PZX12933.1"/>
    </source>
</evidence>
<keyword evidence="3" id="KW-1185">Reference proteome</keyword>
<dbReference type="RefSeq" id="WP_111446567.1">
    <property type="nucleotide sequence ID" value="NZ_QKZK01000028.1"/>
</dbReference>
<gene>
    <name evidence="2" type="ORF">LX69_02737</name>
</gene>
<feature type="transmembrane region" description="Helical" evidence="1">
    <location>
        <begin position="31"/>
        <end position="54"/>
    </location>
</feature>
<organism evidence="2 3">
    <name type="scientific">Breznakibacter xylanolyticus</name>
    <dbReference type="NCBI Taxonomy" id="990"/>
    <lineage>
        <taxon>Bacteria</taxon>
        <taxon>Pseudomonadati</taxon>
        <taxon>Bacteroidota</taxon>
        <taxon>Bacteroidia</taxon>
        <taxon>Marinilabiliales</taxon>
        <taxon>Marinilabiliaceae</taxon>
        <taxon>Breznakibacter</taxon>
    </lineage>
</organism>
<proteinExistence type="predicted"/>
<evidence type="ECO:0000313" key="3">
    <source>
        <dbReference type="Proteomes" id="UP000249239"/>
    </source>
</evidence>
<dbReference type="Proteomes" id="UP000249239">
    <property type="component" value="Unassembled WGS sequence"/>
</dbReference>
<evidence type="ECO:0000256" key="1">
    <source>
        <dbReference type="SAM" id="Phobius"/>
    </source>
</evidence>